<evidence type="ECO:0000256" key="1">
    <source>
        <dbReference type="SAM" id="MobiDB-lite"/>
    </source>
</evidence>
<dbReference type="RefSeq" id="WP_346582956.1">
    <property type="nucleotide sequence ID" value="NZ_JBDJNQ010000014.1"/>
</dbReference>
<reference evidence="3 4" key="1">
    <citation type="submission" date="2024-04" db="EMBL/GenBank/DDBJ databases">
        <title>WGS of bacteria from Torrens River.</title>
        <authorList>
            <person name="Wyrsch E.R."/>
            <person name="Drigo B."/>
        </authorList>
    </citation>
    <scope>NUCLEOTIDE SEQUENCE [LARGE SCALE GENOMIC DNA]</scope>
    <source>
        <strain evidence="3 4">TWI391</strain>
    </source>
</reference>
<gene>
    <name evidence="3" type="ORF">ABE541_22755</name>
</gene>
<dbReference type="Proteomes" id="UP001409291">
    <property type="component" value="Unassembled WGS sequence"/>
</dbReference>
<dbReference type="PROSITE" id="PS51257">
    <property type="entry name" value="PROKAR_LIPOPROTEIN"/>
    <property type="match status" value="1"/>
</dbReference>
<name>A0ABV0BZA2_9SPHI</name>
<feature type="chain" id="PRO_5047064347" description="DUF5689 domain-containing protein" evidence="2">
    <location>
        <begin position="21"/>
        <end position="605"/>
    </location>
</feature>
<proteinExistence type="predicted"/>
<evidence type="ECO:0000256" key="2">
    <source>
        <dbReference type="SAM" id="SignalP"/>
    </source>
</evidence>
<keyword evidence="4" id="KW-1185">Reference proteome</keyword>
<comment type="caution">
    <text evidence="3">The sequence shown here is derived from an EMBL/GenBank/DDBJ whole genome shotgun (WGS) entry which is preliminary data.</text>
</comment>
<evidence type="ECO:0008006" key="5">
    <source>
        <dbReference type="Google" id="ProtNLM"/>
    </source>
</evidence>
<feature type="compositionally biased region" description="Basic and acidic residues" evidence="1">
    <location>
        <begin position="220"/>
        <end position="234"/>
    </location>
</feature>
<evidence type="ECO:0000313" key="3">
    <source>
        <dbReference type="EMBL" id="MEN5380105.1"/>
    </source>
</evidence>
<feature type="compositionally biased region" description="Gly residues" evidence="1">
    <location>
        <begin position="253"/>
        <end position="269"/>
    </location>
</feature>
<organism evidence="3 4">
    <name type="scientific">Sphingobacterium kitahiroshimense</name>
    <dbReference type="NCBI Taxonomy" id="470446"/>
    <lineage>
        <taxon>Bacteria</taxon>
        <taxon>Pseudomonadati</taxon>
        <taxon>Bacteroidota</taxon>
        <taxon>Sphingobacteriia</taxon>
        <taxon>Sphingobacteriales</taxon>
        <taxon>Sphingobacteriaceae</taxon>
        <taxon>Sphingobacterium</taxon>
    </lineage>
</organism>
<keyword evidence="2" id="KW-0732">Signal</keyword>
<feature type="region of interest" description="Disordered" evidence="1">
    <location>
        <begin position="197"/>
        <end position="301"/>
    </location>
</feature>
<accession>A0ABV0BZA2</accession>
<dbReference type="EMBL" id="JBDJNQ010000014">
    <property type="protein sequence ID" value="MEN5380105.1"/>
    <property type="molecule type" value="Genomic_DNA"/>
</dbReference>
<evidence type="ECO:0000313" key="4">
    <source>
        <dbReference type="Proteomes" id="UP001409291"/>
    </source>
</evidence>
<feature type="signal peptide" evidence="2">
    <location>
        <begin position="1"/>
        <end position="20"/>
    </location>
</feature>
<feature type="compositionally biased region" description="Low complexity" evidence="1">
    <location>
        <begin position="238"/>
        <end position="251"/>
    </location>
</feature>
<protein>
    <recommendedName>
        <fullName evidence="5">DUF5689 domain-containing protein</fullName>
    </recommendedName>
</protein>
<sequence length="605" mass="66481">MMKRSTRTMLCLMAGIVVLASCKKELVETLKDNQNQLSSIRSSQVLNFSTAELKNYFDHARSQDASGVKKLKASSSGGPEGFSSLGALASTDPNAQMLVSVIDDNYMEDVLNGNGEIVVSDVLYKVTPYGTFFAGKNNTDNLNKMYASIASAYPITTDDDSYKRLDLTAFMDTNADLGLGDEVVFLKDNIGFIPTFADDKSLNLPTRPNRLEGFMEDEADTGRPTRESRPDDGTTRPSRSGDGTDGTTRPSRGGDGTGGTRPPREGGGTTVTNGPRPSRGGDGTPRPPRNAGTPVTSSNELDPAMFENLVARQMNNPEGKILKTIFENSTEYNYFDDSDYRTSVLLYNRNYGFARSVGIKVKQQKAGGFFQLGIWGKVNAEEIVAGWTAVEFETLDLIPPMSLTSDAWRSFTDPTWNKPDYIPVYKAGDIFQILVPYDIPNIFPIGPDNIAGEFKINEKTIKPLLKLGWDALKKKLETPGGGKVKTINVKDGTIEEVALVDLDKATLGLIYKKVETAGADGKVKCVLMPYAAKEYNQDKIEKEFAFAIQDFEIKVSTDFTNIKFDPKTLDNLKKSIKNGFKFTRADVFGASKRNGAWRGVRVYTK</sequence>